<dbReference type="Pfam" id="PF07586">
    <property type="entry name" value="HXXSHH"/>
    <property type="match status" value="1"/>
</dbReference>
<dbReference type="HOGENOM" id="CLU_044709_0_0_0"/>
<evidence type="ECO:0000313" key="1">
    <source>
        <dbReference type="EMBL" id="ABJ81929.1"/>
    </source>
</evidence>
<organism evidence="1">
    <name type="scientific">Solibacter usitatus (strain Ellin6076)</name>
    <dbReference type="NCBI Taxonomy" id="234267"/>
    <lineage>
        <taxon>Bacteria</taxon>
        <taxon>Pseudomonadati</taxon>
        <taxon>Acidobacteriota</taxon>
        <taxon>Terriglobia</taxon>
        <taxon>Bryobacterales</taxon>
        <taxon>Solibacteraceae</taxon>
        <taxon>Candidatus Solibacter</taxon>
    </lineage>
</organism>
<dbReference type="EMBL" id="CP000473">
    <property type="protein sequence ID" value="ABJ81929.1"/>
    <property type="molecule type" value="Genomic_DNA"/>
</dbReference>
<dbReference type="KEGG" id="sus:Acid_0930"/>
<dbReference type="STRING" id="234267.Acid_0930"/>
<dbReference type="AlphaFoldDB" id="Q02AI7"/>
<dbReference type="InterPro" id="IPR011447">
    <property type="entry name" value="DUF1552"/>
</dbReference>
<protein>
    <recommendedName>
        <fullName evidence="2">DUF1552 domain-containing protein</fullName>
    </recommendedName>
</protein>
<dbReference type="InParanoid" id="Q02AI7"/>
<reference evidence="1" key="1">
    <citation type="submission" date="2006-10" db="EMBL/GenBank/DDBJ databases">
        <title>Complete sequence of Solibacter usitatus Ellin6076.</title>
        <authorList>
            <consortium name="US DOE Joint Genome Institute"/>
            <person name="Copeland A."/>
            <person name="Lucas S."/>
            <person name="Lapidus A."/>
            <person name="Barry K."/>
            <person name="Detter J.C."/>
            <person name="Glavina del Rio T."/>
            <person name="Hammon N."/>
            <person name="Israni S."/>
            <person name="Dalin E."/>
            <person name="Tice H."/>
            <person name="Pitluck S."/>
            <person name="Thompson L.S."/>
            <person name="Brettin T."/>
            <person name="Bruce D."/>
            <person name="Han C."/>
            <person name="Tapia R."/>
            <person name="Gilna P."/>
            <person name="Schmutz J."/>
            <person name="Larimer F."/>
            <person name="Land M."/>
            <person name="Hauser L."/>
            <person name="Kyrpides N."/>
            <person name="Mikhailova N."/>
            <person name="Janssen P.H."/>
            <person name="Kuske C.R."/>
            <person name="Richardson P."/>
        </authorList>
    </citation>
    <scope>NUCLEOTIDE SEQUENCE</scope>
    <source>
        <strain evidence="1">Ellin6076</strain>
    </source>
</reference>
<accession>Q02AI7</accession>
<dbReference type="eggNOG" id="COG2960">
    <property type="taxonomic scope" value="Bacteria"/>
</dbReference>
<evidence type="ECO:0008006" key="2">
    <source>
        <dbReference type="Google" id="ProtNLM"/>
    </source>
</evidence>
<sequence length="453" mass="50586">MKPLQMNHDQLKSRRYFLRGAGVALALPWMESMQLLRAQDGAPAVSKEPPLRFACIYFSNGVDPAHWSAKGEGAAMEFGQAGQPLTAVREDLVFIRGLYHQTALTSTSPHLGRMNMLSGATVSLDPNNIRVGTSMDQVMARQIGSRTPVPSLALSIEPNELRLEDGLSMLYGSCISWSSPTKPTAKEIYPARVFDQLVGDGKGRKLDRSILDAVLQDTHDLQPKISTGDRKKLDEYLESVRDIENRIDRASKEERLEGWRPTISKPNMPRPSDEIPQNVPDHMRLMMDLTVLAFQMDKTRIVTLMLNNDLSQMNFKFIPGVRGALHLDLTHNGKAPELKAMYLKTNQFHMEQFVYLVKRLKDIDEGGRSLLQSSTLMLASNLYDGDAHGADQMPVVLAGQAGGALKTGRVLDYLDKGNDNRRACSLYLSLMDRMGVRLDRFGDTDQRLQALFA</sequence>
<gene>
    <name evidence="1" type="ordered locus">Acid_0930</name>
</gene>
<dbReference type="OrthoDB" id="182303at2"/>
<proteinExistence type="predicted"/>
<name>Q02AI7_SOLUE</name>